<organism evidence="2 3">
    <name type="scientific">Cobetia amphilecti</name>
    <dbReference type="NCBI Taxonomy" id="1055104"/>
    <lineage>
        <taxon>Bacteria</taxon>
        <taxon>Pseudomonadati</taxon>
        <taxon>Pseudomonadota</taxon>
        <taxon>Gammaproteobacteria</taxon>
        <taxon>Oceanospirillales</taxon>
        <taxon>Halomonadaceae</taxon>
        <taxon>Cobetia</taxon>
    </lineage>
</organism>
<protein>
    <recommendedName>
        <fullName evidence="4">Transcriptional regulator</fullName>
    </recommendedName>
</protein>
<reference evidence="3" key="2">
    <citation type="submission" date="2023-07" db="EMBL/GenBank/DDBJ databases">
        <title>Genome-based characterization of strain KMM 296 and proposal for reclassification of Cobetia litoralis and Cobetia pacifica, and emended description of the species Cobetia amphilecti and Cobetia marina.</title>
        <authorList>
            <person name="Balabanova L."/>
            <person name="Nedashkovskaya O."/>
        </authorList>
    </citation>
    <scope>NUCLEOTIDE SEQUENCE [LARGE SCALE GENOMIC DNA]</scope>
    <source>
        <strain evidence="3">NRIC 0815</strain>
    </source>
</reference>
<evidence type="ECO:0000313" key="2">
    <source>
        <dbReference type="EMBL" id="MDI5886073.1"/>
    </source>
</evidence>
<feature type="compositionally biased region" description="Basic and acidic residues" evidence="1">
    <location>
        <begin position="90"/>
        <end position="105"/>
    </location>
</feature>
<comment type="caution">
    <text evidence="2">The sequence shown here is derived from an EMBL/GenBank/DDBJ whole genome shotgun (WGS) entry which is preliminary data.</text>
</comment>
<evidence type="ECO:0008006" key="4">
    <source>
        <dbReference type="Google" id="ProtNLM"/>
    </source>
</evidence>
<dbReference type="EMBL" id="JASCSA010000025">
    <property type="protein sequence ID" value="MDI5886073.1"/>
    <property type="molecule type" value="Genomic_DNA"/>
</dbReference>
<evidence type="ECO:0000256" key="1">
    <source>
        <dbReference type="SAM" id="MobiDB-lite"/>
    </source>
</evidence>
<dbReference type="RefSeq" id="WP_284727614.1">
    <property type="nucleotide sequence ID" value="NZ_JASCSA010000025.1"/>
</dbReference>
<sequence>MMHASQTQIATTTITNAGGNAAGTKRPRRATLDNPASQLGRTYLALSAARGWLMLHELAGEIRGRFDKMDSEAAISARLRDLRRHHGLRVESRRRGDSAAHEYRLQRLTPAKAQPDMLEALQ</sequence>
<evidence type="ECO:0000313" key="3">
    <source>
        <dbReference type="Proteomes" id="UP001229025"/>
    </source>
</evidence>
<keyword evidence="3" id="KW-1185">Reference proteome</keyword>
<feature type="compositionally biased region" description="Low complexity" evidence="1">
    <location>
        <begin position="1"/>
        <end position="24"/>
    </location>
</feature>
<gene>
    <name evidence="2" type="ORF">QLT01_17150</name>
</gene>
<feature type="region of interest" description="Disordered" evidence="1">
    <location>
        <begin position="1"/>
        <end position="35"/>
    </location>
</feature>
<name>A0ABT6UTN0_9GAMM</name>
<feature type="region of interest" description="Disordered" evidence="1">
    <location>
        <begin position="90"/>
        <end position="122"/>
    </location>
</feature>
<dbReference type="Proteomes" id="UP001229025">
    <property type="component" value="Unassembled WGS sequence"/>
</dbReference>
<reference evidence="2 3" key="1">
    <citation type="submission" date="2023-04" db="EMBL/GenBank/DDBJ databases">
        <authorList>
            <person name="Otstavnykh N."/>
            <person name="Seitkalieva A."/>
            <person name="Bystritskaya E."/>
        </authorList>
    </citation>
    <scope>NUCLEOTIDE SEQUENCE [LARGE SCALE GENOMIC DNA]</scope>
    <source>
        <strain evidence="2 3">NRIC 0815</strain>
    </source>
</reference>
<accession>A0ABT6UTN0</accession>
<proteinExistence type="predicted"/>